<comment type="caution">
    <text evidence="4">The sequence shown here is derived from an EMBL/GenBank/DDBJ whole genome shotgun (WGS) entry which is preliminary data.</text>
</comment>
<gene>
    <name evidence="4" type="ORF">Aco04nite_77530</name>
</gene>
<sequence length="194" mass="21446">MGAVTRVWDEFVASVFDHVSPGLLLLLMLAAAGLLGSLWYWYPRWIPRRWPRLPTWKKRAKRPKTKKAPAPKKDEEEEESEPLFEPEVVLPNGMLLADRLASEGRYAEAIRQRLRDVVGDLTAAGVVSPLPGTTAAEVAASAAQHRPAVAAPLGGATDLFSEVWYGDRPADRVHDDHMRTLTGEVRSRMTGGAR</sequence>
<evidence type="ECO:0000313" key="4">
    <source>
        <dbReference type="EMBL" id="GIM81628.1"/>
    </source>
</evidence>
<dbReference type="EMBL" id="BOQP01000048">
    <property type="protein sequence ID" value="GIM81628.1"/>
    <property type="molecule type" value="Genomic_DNA"/>
</dbReference>
<reference evidence="4" key="1">
    <citation type="submission" date="2021-03" db="EMBL/GenBank/DDBJ databases">
        <title>Whole genome shotgun sequence of Actinoplanes consettensis NBRC 14913.</title>
        <authorList>
            <person name="Komaki H."/>
            <person name="Tamura T."/>
        </authorList>
    </citation>
    <scope>NUCLEOTIDE SEQUENCE</scope>
    <source>
        <strain evidence="4">NBRC 14913</strain>
    </source>
</reference>
<feature type="domain" description="Protein-glutamine gamma-glutamyltransferase-like C-terminal" evidence="3">
    <location>
        <begin position="114"/>
        <end position="181"/>
    </location>
</feature>
<protein>
    <recommendedName>
        <fullName evidence="3">Protein-glutamine gamma-glutamyltransferase-like C-terminal domain-containing protein</fullName>
    </recommendedName>
</protein>
<keyword evidence="2" id="KW-1133">Transmembrane helix</keyword>
<proteinExistence type="predicted"/>
<keyword evidence="2" id="KW-0472">Membrane</keyword>
<feature type="compositionally biased region" description="Basic residues" evidence="1">
    <location>
        <begin position="57"/>
        <end position="70"/>
    </location>
</feature>
<dbReference type="AlphaFoldDB" id="A0A919T1P3"/>
<feature type="region of interest" description="Disordered" evidence="1">
    <location>
        <begin position="57"/>
        <end position="83"/>
    </location>
</feature>
<dbReference type="InterPro" id="IPR025403">
    <property type="entry name" value="TgpA-like_C"/>
</dbReference>
<accession>A0A919T1P3</accession>
<name>A0A919T1P3_9ACTN</name>
<evidence type="ECO:0000256" key="1">
    <source>
        <dbReference type="SAM" id="MobiDB-lite"/>
    </source>
</evidence>
<evidence type="ECO:0000256" key="2">
    <source>
        <dbReference type="SAM" id="Phobius"/>
    </source>
</evidence>
<feature type="transmembrane region" description="Helical" evidence="2">
    <location>
        <begin position="23"/>
        <end position="42"/>
    </location>
</feature>
<dbReference type="Pfam" id="PF13559">
    <property type="entry name" value="DUF4129"/>
    <property type="match status" value="1"/>
</dbReference>
<feature type="region of interest" description="Disordered" evidence="1">
    <location>
        <begin position="173"/>
        <end position="194"/>
    </location>
</feature>
<keyword evidence="5" id="KW-1185">Reference proteome</keyword>
<keyword evidence="2" id="KW-0812">Transmembrane</keyword>
<dbReference type="Proteomes" id="UP000680865">
    <property type="component" value="Unassembled WGS sequence"/>
</dbReference>
<evidence type="ECO:0000313" key="5">
    <source>
        <dbReference type="Proteomes" id="UP000680865"/>
    </source>
</evidence>
<evidence type="ECO:0000259" key="3">
    <source>
        <dbReference type="Pfam" id="PF13559"/>
    </source>
</evidence>
<organism evidence="4 5">
    <name type="scientific">Winogradskya consettensis</name>
    <dbReference type="NCBI Taxonomy" id="113560"/>
    <lineage>
        <taxon>Bacteria</taxon>
        <taxon>Bacillati</taxon>
        <taxon>Actinomycetota</taxon>
        <taxon>Actinomycetes</taxon>
        <taxon>Micromonosporales</taxon>
        <taxon>Micromonosporaceae</taxon>
        <taxon>Winogradskya</taxon>
    </lineage>
</organism>